<evidence type="ECO:0008006" key="4">
    <source>
        <dbReference type="Google" id="ProtNLM"/>
    </source>
</evidence>
<accession>A0ABR0T802</accession>
<protein>
    <recommendedName>
        <fullName evidence="4">RGS domain-containing protein</fullName>
    </recommendedName>
</protein>
<keyword evidence="3" id="KW-1185">Reference proteome</keyword>
<proteinExistence type="predicted"/>
<feature type="region of interest" description="Disordered" evidence="1">
    <location>
        <begin position="1"/>
        <end position="54"/>
    </location>
</feature>
<feature type="compositionally biased region" description="Polar residues" evidence="1">
    <location>
        <begin position="9"/>
        <end position="20"/>
    </location>
</feature>
<dbReference type="EMBL" id="JASGXD010000016">
    <property type="protein sequence ID" value="KAK6000571.1"/>
    <property type="molecule type" value="Genomic_DNA"/>
</dbReference>
<name>A0ABR0T802_AURPU</name>
<organism evidence="2 3">
    <name type="scientific">Aureobasidium pullulans</name>
    <name type="common">Black yeast</name>
    <name type="synonym">Pullularia pullulans</name>
    <dbReference type="NCBI Taxonomy" id="5580"/>
    <lineage>
        <taxon>Eukaryota</taxon>
        <taxon>Fungi</taxon>
        <taxon>Dikarya</taxon>
        <taxon>Ascomycota</taxon>
        <taxon>Pezizomycotina</taxon>
        <taxon>Dothideomycetes</taxon>
        <taxon>Dothideomycetidae</taxon>
        <taxon>Dothideales</taxon>
        <taxon>Saccotheciaceae</taxon>
        <taxon>Aureobasidium</taxon>
    </lineage>
</organism>
<sequence>MNIEPCASGSKNLATASARSQMILPRAMTTSREPAAEHPQPTSDHSDADADASFSEVLHDALRRLSNFPEYARFCDPSP</sequence>
<comment type="caution">
    <text evidence="2">The sequence shown here is derived from an EMBL/GenBank/DDBJ whole genome shotgun (WGS) entry which is preliminary data.</text>
</comment>
<evidence type="ECO:0000313" key="3">
    <source>
        <dbReference type="Proteomes" id="UP001341245"/>
    </source>
</evidence>
<reference evidence="2 3" key="1">
    <citation type="submission" date="2023-11" db="EMBL/GenBank/DDBJ databases">
        <title>Draft genome sequence and annotation of the polyextremotolerant black yeast-like fungus Aureobasidium pullulans NRRL 62042.</title>
        <authorList>
            <person name="Dielentheis-Frenken M.R.E."/>
            <person name="Wibberg D."/>
            <person name="Blank L.M."/>
            <person name="Tiso T."/>
        </authorList>
    </citation>
    <scope>NUCLEOTIDE SEQUENCE [LARGE SCALE GENOMIC DNA]</scope>
    <source>
        <strain evidence="2 3">NRRL 62042</strain>
    </source>
</reference>
<evidence type="ECO:0000313" key="2">
    <source>
        <dbReference type="EMBL" id="KAK6000571.1"/>
    </source>
</evidence>
<dbReference type="Proteomes" id="UP001341245">
    <property type="component" value="Unassembled WGS sequence"/>
</dbReference>
<evidence type="ECO:0000256" key="1">
    <source>
        <dbReference type="SAM" id="MobiDB-lite"/>
    </source>
</evidence>
<gene>
    <name evidence="2" type="ORF">QM012_003296</name>
</gene>